<feature type="compositionally biased region" description="Basic and acidic residues" evidence="9">
    <location>
        <begin position="310"/>
        <end position="322"/>
    </location>
</feature>
<evidence type="ECO:0000256" key="10">
    <source>
        <dbReference type="SAM" id="Phobius"/>
    </source>
</evidence>
<dbReference type="Pfam" id="PF00041">
    <property type="entry name" value="fn3"/>
    <property type="match status" value="8"/>
</dbReference>
<dbReference type="Proteomes" id="UP000796761">
    <property type="component" value="Unassembled WGS sequence"/>
</dbReference>
<keyword evidence="4 10" id="KW-1133">Transmembrane helix</keyword>
<feature type="transmembrane region" description="Helical" evidence="10">
    <location>
        <begin position="1295"/>
        <end position="1318"/>
    </location>
</feature>
<keyword evidence="3" id="KW-0677">Repeat</keyword>
<dbReference type="FunFam" id="2.60.40.10:FF:000366">
    <property type="entry name" value="fibronectin type-III domain-containing protein 3A isoform X1"/>
    <property type="match status" value="1"/>
</dbReference>
<dbReference type="CDD" id="cd00063">
    <property type="entry name" value="FN3"/>
    <property type="match status" value="9"/>
</dbReference>
<feature type="domain" description="Fibronectin type-III" evidence="11">
    <location>
        <begin position="591"/>
        <end position="684"/>
    </location>
</feature>
<dbReference type="FunFam" id="2.60.40.10:FF:000210">
    <property type="entry name" value="Fibronectin type III domain containing 3A"/>
    <property type="match status" value="1"/>
</dbReference>
<feature type="domain" description="Fibronectin type-III" evidence="11">
    <location>
        <begin position="1073"/>
        <end position="1166"/>
    </location>
</feature>
<evidence type="ECO:0000313" key="12">
    <source>
        <dbReference type="EMBL" id="TRZ20512.1"/>
    </source>
</evidence>
<dbReference type="GO" id="GO:0000139">
    <property type="term" value="C:Golgi membrane"/>
    <property type="evidence" value="ECO:0007669"/>
    <property type="project" value="UniProtKB-SubCell"/>
</dbReference>
<dbReference type="OrthoDB" id="443915at2759"/>
<evidence type="ECO:0000256" key="2">
    <source>
        <dbReference type="ARBA" id="ARBA00022692"/>
    </source>
</evidence>
<dbReference type="InterPro" id="IPR050617">
    <property type="entry name" value="E3_ligase_FN3/SPRY"/>
</dbReference>
<evidence type="ECO:0000256" key="4">
    <source>
        <dbReference type="ARBA" id="ARBA00022989"/>
    </source>
</evidence>
<feature type="compositionally biased region" description="Basic and acidic residues" evidence="9">
    <location>
        <begin position="294"/>
        <end position="303"/>
    </location>
</feature>
<evidence type="ECO:0000313" key="13">
    <source>
        <dbReference type="Proteomes" id="UP000796761"/>
    </source>
</evidence>
<comment type="similarity">
    <text evidence="7">Belongs to the FNDC3 family.</text>
</comment>
<keyword evidence="6 10" id="KW-0472">Membrane</keyword>
<feature type="region of interest" description="Disordered" evidence="9">
    <location>
        <begin position="310"/>
        <end position="378"/>
    </location>
</feature>
<feature type="domain" description="Fibronectin type-III" evidence="11">
    <location>
        <begin position="688"/>
        <end position="782"/>
    </location>
</feature>
<comment type="subcellular location">
    <subcellularLocation>
        <location evidence="1">Golgi apparatus membrane</location>
        <topology evidence="1">Single-pass membrane protein</topology>
    </subcellularLocation>
</comment>
<evidence type="ECO:0000256" key="5">
    <source>
        <dbReference type="ARBA" id="ARBA00023034"/>
    </source>
</evidence>
<feature type="region of interest" description="Disordered" evidence="9">
    <location>
        <begin position="284"/>
        <end position="303"/>
    </location>
</feature>
<evidence type="ECO:0000256" key="6">
    <source>
        <dbReference type="ARBA" id="ARBA00023136"/>
    </source>
</evidence>
<dbReference type="PRINTS" id="PR00014">
    <property type="entry name" value="FNTYPEIII"/>
</dbReference>
<feature type="domain" description="Fibronectin type-III" evidence="11">
    <location>
        <begin position="1167"/>
        <end position="1272"/>
    </location>
</feature>
<accession>A0A8K1GM54</accession>
<dbReference type="FunFam" id="2.60.40.10:FF:000185">
    <property type="entry name" value="Fibronectin type III domain containing 3A"/>
    <property type="match status" value="1"/>
</dbReference>
<dbReference type="FunFam" id="2.60.40.10:FF:000180">
    <property type="entry name" value="Fibronectin type III domain containing 3A"/>
    <property type="match status" value="1"/>
</dbReference>
<dbReference type="FunFam" id="2.60.40.10:FF:000175">
    <property type="entry name" value="Fibronectin type III domain containing 3A"/>
    <property type="match status" value="1"/>
</dbReference>
<feature type="domain" description="Fibronectin type-III" evidence="11">
    <location>
        <begin position="786"/>
        <end position="879"/>
    </location>
</feature>
<gene>
    <name evidence="12" type="ORF">HGM15179_006646</name>
</gene>
<evidence type="ECO:0000256" key="1">
    <source>
        <dbReference type="ARBA" id="ARBA00004194"/>
    </source>
</evidence>
<reference evidence="12" key="1">
    <citation type="submission" date="2019-04" db="EMBL/GenBank/DDBJ databases">
        <title>Genome assembly of Zosterops borbonicus 15179.</title>
        <authorList>
            <person name="Leroy T."/>
            <person name="Anselmetti Y."/>
            <person name="Tilak M.-K."/>
            <person name="Nabholz B."/>
        </authorList>
    </citation>
    <scope>NUCLEOTIDE SEQUENCE</scope>
    <source>
        <strain evidence="12">HGM_15179</strain>
        <tissue evidence="12">Muscle</tissue>
    </source>
</reference>
<dbReference type="FunFam" id="2.60.40.10:FF:000195">
    <property type="entry name" value="Fibronectin type III domain containing 3A"/>
    <property type="match status" value="1"/>
</dbReference>
<dbReference type="SUPFAM" id="SSF49265">
    <property type="entry name" value="Fibronectin type III"/>
    <property type="match status" value="6"/>
</dbReference>
<organism evidence="12 13">
    <name type="scientific">Zosterops borbonicus</name>
    <dbReference type="NCBI Taxonomy" id="364589"/>
    <lineage>
        <taxon>Eukaryota</taxon>
        <taxon>Metazoa</taxon>
        <taxon>Chordata</taxon>
        <taxon>Craniata</taxon>
        <taxon>Vertebrata</taxon>
        <taxon>Euteleostomi</taxon>
        <taxon>Archelosauria</taxon>
        <taxon>Archosauria</taxon>
        <taxon>Dinosauria</taxon>
        <taxon>Saurischia</taxon>
        <taxon>Theropoda</taxon>
        <taxon>Coelurosauria</taxon>
        <taxon>Aves</taxon>
        <taxon>Neognathae</taxon>
        <taxon>Neoaves</taxon>
        <taxon>Telluraves</taxon>
        <taxon>Australaves</taxon>
        <taxon>Passeriformes</taxon>
        <taxon>Sylvioidea</taxon>
        <taxon>Zosteropidae</taxon>
        <taxon>Zosterops</taxon>
    </lineage>
</organism>
<dbReference type="Gene3D" id="2.60.40.10">
    <property type="entry name" value="Immunoglobulins"/>
    <property type="match status" value="9"/>
</dbReference>
<evidence type="ECO:0000256" key="7">
    <source>
        <dbReference type="ARBA" id="ARBA00038207"/>
    </source>
</evidence>
<dbReference type="PANTHER" id="PTHR24099">
    <property type="entry name" value="E3 UBIQUITIN-PROTEIN LIGASE TRIM36-RELATED"/>
    <property type="match status" value="1"/>
</dbReference>
<keyword evidence="2 10" id="KW-0812">Transmembrane</keyword>
<dbReference type="EMBL" id="SWJQ01000147">
    <property type="protein sequence ID" value="TRZ20512.1"/>
    <property type="molecule type" value="Genomic_DNA"/>
</dbReference>
<dbReference type="FunFam" id="2.60.40.10:FF:000309">
    <property type="entry name" value="Fibronectin type III domain containing 3B"/>
    <property type="match status" value="1"/>
</dbReference>
<dbReference type="InterPro" id="IPR036116">
    <property type="entry name" value="FN3_sf"/>
</dbReference>
<name>A0A8K1GM54_9PASS</name>
<feature type="domain" description="Fibronectin type-III" evidence="11">
    <location>
        <begin position="985"/>
        <end position="1072"/>
    </location>
</feature>
<dbReference type="PANTHER" id="PTHR24099:SF9">
    <property type="entry name" value="FIBRONECTIN TYPE-III DOMAIN-CONTAINING PROTEIN 3A"/>
    <property type="match status" value="1"/>
</dbReference>
<evidence type="ECO:0000256" key="8">
    <source>
        <dbReference type="ARBA" id="ARBA00067092"/>
    </source>
</evidence>
<dbReference type="PROSITE" id="PS50853">
    <property type="entry name" value="FN3"/>
    <property type="match status" value="9"/>
</dbReference>
<feature type="domain" description="Fibronectin type-III" evidence="11">
    <location>
        <begin position="390"/>
        <end position="491"/>
    </location>
</feature>
<dbReference type="SMART" id="SM00060">
    <property type="entry name" value="FN3"/>
    <property type="match status" value="9"/>
</dbReference>
<evidence type="ECO:0000256" key="9">
    <source>
        <dbReference type="SAM" id="MobiDB-lite"/>
    </source>
</evidence>
<evidence type="ECO:0000256" key="3">
    <source>
        <dbReference type="ARBA" id="ARBA00022737"/>
    </source>
</evidence>
<feature type="domain" description="Fibronectin type-III" evidence="11">
    <location>
        <begin position="883"/>
        <end position="973"/>
    </location>
</feature>
<proteinExistence type="inferred from homology"/>
<keyword evidence="5" id="KW-0333">Golgi apparatus</keyword>
<feature type="domain" description="Fibronectin type-III" evidence="11">
    <location>
        <begin position="495"/>
        <end position="590"/>
    </location>
</feature>
<dbReference type="InterPro" id="IPR013783">
    <property type="entry name" value="Ig-like_fold"/>
</dbReference>
<keyword evidence="13" id="KW-1185">Reference proteome</keyword>
<dbReference type="FunFam" id="2.60.40.10:FF:000373">
    <property type="entry name" value="fibronectin type-III domain-containing protein 3A isoform X1"/>
    <property type="match status" value="1"/>
</dbReference>
<comment type="caution">
    <text evidence="12">The sequence shown here is derived from an EMBL/GenBank/DDBJ whole genome shotgun (WGS) entry which is preliminary data.</text>
</comment>
<sequence>MESFLVEENLGVWSTAAEPEAECAQVAKKASGILAFISNCVASRIRAGIVPVLSTGEATPQPYLQFLVPHCKDSEVREEVQRRGSKLGRVWSTSLYVFYQQRQSDETLVCYKVKRFSVPSMMAEHPPLLDTTSIISSEIPLLTSPIVSGDGAQQVILVQVNPGEAFTIRREDGQFQCITGPAQVPMMSPNGSVPTIYVPPGYAPQVIEDNGVRRVVVVPQAPEFHPGGHTVIHRPPHPPLPGFLPLPAMIPPPPRHIYSPVTGAGDMATQYIPQYHTSQVYGDVDTLPAHGRSNFRDERSSKTYERLQKKLKDRHGTQKDKLNSPPSSPQKCPSPTSEPNGLTKGQDGAGISTGSTKCKSLGKGKSNSQTDTEVEEKDEETKALEALLSNIAKPVISDIQARTALLMWSPPSSDTGEETDKNDIPEVYTYEVMISSTGKDGKYKTVYIGEENKVTVSDLRPATDYHAKVQVECNCVKGSPSEAESFTTASCEPDTPNLPRITNRTKNSLTLQWKASCDNGSKIHSYLLEWDEGKGNGEFCQCYYGQQKQYRITKLSPAMGYTFRLAAKNDMGMSDFSEEVLYHTSGTAPTTPASPLLINAGVTWLSLQWTKPSGTPSDEGISYILEMEDENSGYGFKPKYDGDDLTYTVKNLRRSTKYKFRVIAYNSEGKSSPSETVEYITCPDKPGVPSKPTVKGKIHAQSFKIIWDPPKDSGGAAINTYVVEMSEGLSGNKWETIYSGATREHVCDRLNPGSSYRLRVYCIGEGGQSTVSDSLLVQTPAVVPGPCQPPRLQGRPRAREIQLRWGPPQVDGGSPITCYGLEMFQAESDEHREVYQGSDVECTVGSLLPGRMYSFRLRAANKAGFGPYSEKCEVTTAPGPPDQCKPPQVTCRSAACAQVSWEVPVSNGADVTEYRLEWGGVEGCMQISYCGPGLSCEVKGLLPATIYYCRVQAVNVAGAGPFSEVVACMTPASVPAVVTCLRGLSEDEVESPHYSPSTCLAISWEEPCDHGSEILGYSIDFGDKQPITVGKDLTYFIDGLQPDTTYRVRIQALNSLGAGPFSHTIKLKTKPLPPDPPRLECAAYSSQTLKLKWGEGTAKALADSIQYHLQMEDKNGRFVSLYRGPCHTYKVQRLSESTSYKFCIQACNEAGEGPLSQEYIFTTPKSVPAALKAPRIERINDHTCEITWEVLQPMKGDPVIYCLQVMVGKDSEFKQIYKGPDWSFRYTGLQLNCEYRFRACAIRQCQEATGHQDLVGPYSAPVLFISQRTEPPASTNKDTVQTTRTQWSQSDQVCAAVILALFAIFSILIAVIIQYFVIK</sequence>
<evidence type="ECO:0000259" key="11">
    <source>
        <dbReference type="PROSITE" id="PS50853"/>
    </source>
</evidence>
<protein>
    <recommendedName>
        <fullName evidence="8">Fibronectin type-III domain-containing protein 3A</fullName>
    </recommendedName>
</protein>
<dbReference type="FunFam" id="2.60.40.10:FF:000337">
    <property type="entry name" value="fibronectin type-III domain-containing protein 3A isoform X2"/>
    <property type="match status" value="1"/>
</dbReference>
<dbReference type="InterPro" id="IPR003961">
    <property type="entry name" value="FN3_dom"/>
</dbReference>